<reference evidence="9 10" key="1">
    <citation type="submission" date="2023-07" db="EMBL/GenBank/DDBJ databases">
        <title>Sorghum-associated microbial communities from plants grown in Nebraska, USA.</title>
        <authorList>
            <person name="Schachtman D."/>
        </authorList>
    </citation>
    <scope>NUCLEOTIDE SEQUENCE [LARGE SCALE GENOMIC DNA]</scope>
    <source>
        <strain evidence="9 10">DS1607</strain>
    </source>
</reference>
<dbReference type="EMBL" id="JAUSRO010000002">
    <property type="protein sequence ID" value="MDP9898274.1"/>
    <property type="molecule type" value="Genomic_DNA"/>
</dbReference>
<evidence type="ECO:0008006" key="11">
    <source>
        <dbReference type="Google" id="ProtNLM"/>
    </source>
</evidence>
<gene>
    <name evidence="9" type="ORF">J2W36_000509</name>
</gene>
<keyword evidence="6 8" id="KW-1133">Transmembrane helix</keyword>
<accession>A0ABT9S1P5</accession>
<feature type="transmembrane region" description="Helical" evidence="8">
    <location>
        <begin position="173"/>
        <end position="197"/>
    </location>
</feature>
<comment type="subcellular location">
    <subcellularLocation>
        <location evidence="1">Cell membrane</location>
        <topology evidence="1">Multi-pass membrane protein</topology>
    </subcellularLocation>
</comment>
<evidence type="ECO:0000313" key="9">
    <source>
        <dbReference type="EMBL" id="MDP9898274.1"/>
    </source>
</evidence>
<dbReference type="InterPro" id="IPR050297">
    <property type="entry name" value="LipidA_mod_glycosyltrf_83"/>
</dbReference>
<name>A0ABT9S1P5_9BURK</name>
<dbReference type="RefSeq" id="WP_307688102.1">
    <property type="nucleotide sequence ID" value="NZ_JAUSRO010000002.1"/>
</dbReference>
<evidence type="ECO:0000256" key="3">
    <source>
        <dbReference type="ARBA" id="ARBA00022676"/>
    </source>
</evidence>
<feature type="transmembrane region" description="Helical" evidence="8">
    <location>
        <begin position="299"/>
        <end position="316"/>
    </location>
</feature>
<feature type="transmembrane region" description="Helical" evidence="8">
    <location>
        <begin position="441"/>
        <end position="462"/>
    </location>
</feature>
<keyword evidence="2" id="KW-1003">Cell membrane</keyword>
<organism evidence="9 10">
    <name type="scientific">Variovorax ginsengisoli</name>
    <dbReference type="NCBI Taxonomy" id="363844"/>
    <lineage>
        <taxon>Bacteria</taxon>
        <taxon>Pseudomonadati</taxon>
        <taxon>Pseudomonadota</taxon>
        <taxon>Betaproteobacteria</taxon>
        <taxon>Burkholderiales</taxon>
        <taxon>Comamonadaceae</taxon>
        <taxon>Variovorax</taxon>
    </lineage>
</organism>
<feature type="transmembrane region" description="Helical" evidence="8">
    <location>
        <begin position="74"/>
        <end position="93"/>
    </location>
</feature>
<evidence type="ECO:0000313" key="10">
    <source>
        <dbReference type="Proteomes" id="UP001226867"/>
    </source>
</evidence>
<dbReference type="PANTHER" id="PTHR33908:SF11">
    <property type="entry name" value="MEMBRANE PROTEIN"/>
    <property type="match status" value="1"/>
</dbReference>
<feature type="transmembrane region" description="Helical" evidence="8">
    <location>
        <begin position="260"/>
        <end position="293"/>
    </location>
</feature>
<feature type="transmembrane region" description="Helical" evidence="8">
    <location>
        <begin position="403"/>
        <end position="420"/>
    </location>
</feature>
<evidence type="ECO:0000256" key="6">
    <source>
        <dbReference type="ARBA" id="ARBA00022989"/>
    </source>
</evidence>
<sequence length="586" mass="65064">MLETLTHGIGHYAALASVLLACWGLGNLLMRAVPAGGELPQGLRHPMAIAIGLCVAVCGLQWLAIGGALRRGPVLALIAIGWITAALQAWRLFKLRAQGPAAKKRPPLLPAERCALILLALALASTLLAPLSPPLQWDELMYHLPHAREWALSGRLQVNEWLRYRWFPYNYDLLYAAALLFGNDILTHLLHASAGWLTAWMVYQLGVAHLSRVGGCLAAMIWVVLSVSEYDRAYVDMGATLLVLTGCIAFAQWRATRLRFWLAACGFSLGVAAGTKYQVLAILPFFAVALAWQDRRPDTWLLTIVSLVLPCGYWYLRNALATGDPFAPLGGRLFGFSDWNLSDYRGQFEDLHNAAGLPHWLLWPALLAPFIPALRRSPAARGAMYFCAWMLVVWVASSPYPRYLMTAFPLLALLAAAAWIQVSQRLFQPIDMPRFERAQRWIGALAILLVAVAALVSTVKYAKRVALTPSAREALLAQRLKSYGMWQYLKTHPAGKTYQMGLEGSLYYAPRPIWGDVFGPWRYRDFATLPPEALHRALAAQGFDALVVDTGRMPDTVAAPDFERWFTPVYADHGIHLYRLQTTALP</sequence>
<evidence type="ECO:0000256" key="7">
    <source>
        <dbReference type="ARBA" id="ARBA00023136"/>
    </source>
</evidence>
<feature type="transmembrane region" description="Helical" evidence="8">
    <location>
        <begin position="209"/>
        <end position="227"/>
    </location>
</feature>
<evidence type="ECO:0000256" key="8">
    <source>
        <dbReference type="SAM" id="Phobius"/>
    </source>
</evidence>
<feature type="transmembrane region" description="Helical" evidence="8">
    <location>
        <begin position="233"/>
        <end position="253"/>
    </location>
</feature>
<feature type="transmembrane region" description="Helical" evidence="8">
    <location>
        <begin position="12"/>
        <end position="33"/>
    </location>
</feature>
<keyword evidence="4" id="KW-0808">Transferase</keyword>
<keyword evidence="5 8" id="KW-0812">Transmembrane</keyword>
<evidence type="ECO:0000256" key="1">
    <source>
        <dbReference type="ARBA" id="ARBA00004651"/>
    </source>
</evidence>
<proteinExistence type="predicted"/>
<keyword evidence="10" id="KW-1185">Reference proteome</keyword>
<evidence type="ECO:0000256" key="2">
    <source>
        <dbReference type="ARBA" id="ARBA00022475"/>
    </source>
</evidence>
<protein>
    <recommendedName>
        <fullName evidence="11">Glycosyltransferase RgtA/B/C/D-like domain-containing protein</fullName>
    </recommendedName>
</protein>
<dbReference type="PANTHER" id="PTHR33908">
    <property type="entry name" value="MANNOSYLTRANSFERASE YKCB-RELATED"/>
    <property type="match status" value="1"/>
</dbReference>
<comment type="caution">
    <text evidence="9">The sequence shown here is derived from an EMBL/GenBank/DDBJ whole genome shotgun (WGS) entry which is preliminary data.</text>
</comment>
<evidence type="ECO:0000256" key="4">
    <source>
        <dbReference type="ARBA" id="ARBA00022679"/>
    </source>
</evidence>
<feature type="transmembrane region" description="Helical" evidence="8">
    <location>
        <begin position="45"/>
        <end position="68"/>
    </location>
</feature>
<evidence type="ECO:0000256" key="5">
    <source>
        <dbReference type="ARBA" id="ARBA00022692"/>
    </source>
</evidence>
<keyword evidence="7 8" id="KW-0472">Membrane</keyword>
<feature type="transmembrane region" description="Helical" evidence="8">
    <location>
        <begin position="114"/>
        <end position="132"/>
    </location>
</feature>
<dbReference type="Proteomes" id="UP001226867">
    <property type="component" value="Unassembled WGS sequence"/>
</dbReference>
<keyword evidence="3" id="KW-0328">Glycosyltransferase</keyword>